<dbReference type="AlphaFoldDB" id="A0A1G8DUK0"/>
<dbReference type="Proteomes" id="UP000183263">
    <property type="component" value="Unassembled WGS sequence"/>
</dbReference>
<proteinExistence type="predicted"/>
<dbReference type="Pfam" id="PF26035">
    <property type="entry name" value="DUF8010"/>
    <property type="match status" value="1"/>
</dbReference>
<dbReference type="Pfam" id="PF26572">
    <property type="entry name" value="DUF8185"/>
    <property type="match status" value="1"/>
</dbReference>
<keyword evidence="4" id="KW-1185">Reference proteome</keyword>
<protein>
    <submittedName>
        <fullName evidence="3">Uncharacterized protein</fullName>
    </submittedName>
</protein>
<dbReference type="InterPro" id="IPR058498">
    <property type="entry name" value="DUF8185"/>
</dbReference>
<reference evidence="3 4" key="1">
    <citation type="submission" date="2016-10" db="EMBL/GenBank/DDBJ databases">
        <authorList>
            <person name="de Groot N.N."/>
        </authorList>
    </citation>
    <scope>NUCLEOTIDE SEQUENCE [LARGE SCALE GENOMIC DNA]</scope>
    <source>
        <strain evidence="3 4">DSM 44892</strain>
    </source>
</reference>
<feature type="domain" description="DUF8010" evidence="1">
    <location>
        <begin position="7"/>
        <end position="101"/>
    </location>
</feature>
<dbReference type="PIRSF" id="PIRSF012637">
    <property type="entry name" value="UCP012637"/>
    <property type="match status" value="1"/>
</dbReference>
<sequence length="220" mass="23803">MTDGFLSERGLVLADSERADLGAYLRRVLRLDEAAVVRLHRRSERLVTVWSETGFDALAMRTFAGALPVPDAVAAADHLLAALDVPGTIDLGFPMDSSWRGALPPADGYAHVDDVPAHAFVELARRGAELAEEHSSAHGPPASLLDQQVLEIEGAGDRVPIPMRLVFALTAMGFIPSDPPAAEQQDPVRVRASASWVRLDARFGSVYRHRRGSIPLTVTR</sequence>
<dbReference type="InterPro" id="IPR058323">
    <property type="entry name" value="DUF8010"/>
</dbReference>
<feature type="domain" description="DUF8185" evidence="2">
    <location>
        <begin position="104"/>
        <end position="212"/>
    </location>
</feature>
<evidence type="ECO:0000313" key="3">
    <source>
        <dbReference type="EMBL" id="SDH61353.1"/>
    </source>
</evidence>
<accession>A0A1G8DUK0</accession>
<dbReference type="EMBL" id="FNDN01000002">
    <property type="protein sequence ID" value="SDH61353.1"/>
    <property type="molecule type" value="Genomic_DNA"/>
</dbReference>
<evidence type="ECO:0000313" key="4">
    <source>
        <dbReference type="Proteomes" id="UP000183263"/>
    </source>
</evidence>
<evidence type="ECO:0000259" key="1">
    <source>
        <dbReference type="Pfam" id="PF26035"/>
    </source>
</evidence>
<organism evidence="3 4">
    <name type="scientific">Rhodococcus triatomae</name>
    <dbReference type="NCBI Taxonomy" id="300028"/>
    <lineage>
        <taxon>Bacteria</taxon>
        <taxon>Bacillati</taxon>
        <taxon>Actinomycetota</taxon>
        <taxon>Actinomycetes</taxon>
        <taxon>Mycobacteriales</taxon>
        <taxon>Nocardiaceae</taxon>
        <taxon>Rhodococcus</taxon>
    </lineage>
</organism>
<name>A0A1G8DUK0_9NOCA</name>
<dbReference type="InterPro" id="IPR016601">
    <property type="entry name" value="UCP012637"/>
</dbReference>
<evidence type="ECO:0000259" key="2">
    <source>
        <dbReference type="Pfam" id="PF26572"/>
    </source>
</evidence>
<gene>
    <name evidence="3" type="ORF">SAMN05444695_102412</name>
</gene>